<evidence type="ECO:0000256" key="6">
    <source>
        <dbReference type="SAM" id="Phobius"/>
    </source>
</evidence>
<name>A0A1H0G9W6_9ACTN</name>
<dbReference type="GO" id="GO:1902201">
    <property type="term" value="P:negative regulation of bacterial-type flagellum-dependent cell motility"/>
    <property type="evidence" value="ECO:0007669"/>
    <property type="project" value="TreeGrafter"/>
</dbReference>
<gene>
    <name evidence="8" type="ORF">SAMN05660199_01181</name>
</gene>
<dbReference type="EMBL" id="FNIR01000003">
    <property type="protein sequence ID" value="SDO03631.1"/>
    <property type="molecule type" value="Genomic_DNA"/>
</dbReference>
<dbReference type="PROSITE" id="PS50887">
    <property type="entry name" value="GGDEF"/>
    <property type="match status" value="1"/>
</dbReference>
<evidence type="ECO:0000256" key="2">
    <source>
        <dbReference type="ARBA" id="ARBA00022475"/>
    </source>
</evidence>
<feature type="transmembrane region" description="Helical" evidence="6">
    <location>
        <begin position="251"/>
        <end position="272"/>
    </location>
</feature>
<evidence type="ECO:0000256" key="3">
    <source>
        <dbReference type="ARBA" id="ARBA00022692"/>
    </source>
</evidence>
<keyword evidence="3 6" id="KW-0812">Transmembrane</keyword>
<sequence>MTTARIPGTAVGPADLARTTAFALLFAVAAVIGRLTVVDGTGVNLVWPAAGVGALWLLLQHGRRTFALDCALLAAVVLLTDLLTGAEPLVAASLAAVNLGQAGLFVLLYRRLSASAARTCPLLLDMRDLTGLLLATGLATTAGAVAGTLALALGDASWSALGLVVWQTRNGAAVLVVVALGLRARQLLVGRRGAPVEGMLPFDVPRGWRACELGLAVVASVLGNVAVFHWMPDYPIAFPLFALTAWVALRFDTGLTALRTTSVSVVAVVYTLQGEGPFAAVDDVLVRAGIVQAYVALGAALGLALALNRDERLVLVDRLRDAAEYSQERHRQVEVLARASRMVLMAEDPRAAVCAAVREAVGADGAYLIEPDGEGHLVSTAVDGLDLPPLAFSTDPASSMTARIFRDGEPCFASDVAVEPGVSSAVVEHLDIASAAWQPAILGEDRVVALIGIMWRQPVDVFCATTRGVLAVLGNEAARAIERGNHLDELARAAARDQLTGLANRRRWDEMSGVEVSRAQRNRLPLTLLLLDLDHFKAYNDTFGHAAGDVLLREFAEAATGCLRDGDLIARWGGEEFVVALPDCSDEEARTVAERIIAAVPFGQTATVGIAQWCRGESAADTLARADAALYAGKDAGRARAVLAPQPGVVVG</sequence>
<dbReference type="Pfam" id="PF05231">
    <property type="entry name" value="MASE1"/>
    <property type="match status" value="1"/>
</dbReference>
<dbReference type="Gene3D" id="3.30.70.270">
    <property type="match status" value="1"/>
</dbReference>
<dbReference type="InterPro" id="IPR000160">
    <property type="entry name" value="GGDEF_dom"/>
</dbReference>
<evidence type="ECO:0000259" key="7">
    <source>
        <dbReference type="PROSITE" id="PS50887"/>
    </source>
</evidence>
<dbReference type="AlphaFoldDB" id="A0A1H0G9W6"/>
<dbReference type="SUPFAM" id="SSF55781">
    <property type="entry name" value="GAF domain-like"/>
    <property type="match status" value="1"/>
</dbReference>
<evidence type="ECO:0000256" key="4">
    <source>
        <dbReference type="ARBA" id="ARBA00022989"/>
    </source>
</evidence>
<evidence type="ECO:0000256" key="5">
    <source>
        <dbReference type="ARBA" id="ARBA00023136"/>
    </source>
</evidence>
<reference evidence="9" key="1">
    <citation type="submission" date="2016-10" db="EMBL/GenBank/DDBJ databases">
        <authorList>
            <person name="Varghese N."/>
            <person name="Submissions S."/>
        </authorList>
    </citation>
    <scope>NUCLEOTIDE SEQUENCE [LARGE SCALE GENOMIC DNA]</scope>
    <source>
        <strain evidence="9">DSM 45843</strain>
    </source>
</reference>
<dbReference type="GO" id="GO:0052621">
    <property type="term" value="F:diguanylate cyclase activity"/>
    <property type="evidence" value="ECO:0007669"/>
    <property type="project" value="TreeGrafter"/>
</dbReference>
<evidence type="ECO:0000313" key="8">
    <source>
        <dbReference type="EMBL" id="SDO03631.1"/>
    </source>
</evidence>
<dbReference type="NCBIfam" id="TIGR00254">
    <property type="entry name" value="GGDEF"/>
    <property type="match status" value="1"/>
</dbReference>
<dbReference type="Proteomes" id="UP000199088">
    <property type="component" value="Unassembled WGS sequence"/>
</dbReference>
<dbReference type="FunFam" id="3.30.70.270:FF:000001">
    <property type="entry name" value="Diguanylate cyclase domain protein"/>
    <property type="match status" value="1"/>
</dbReference>
<dbReference type="PANTHER" id="PTHR45138">
    <property type="entry name" value="REGULATORY COMPONENTS OF SENSORY TRANSDUCTION SYSTEM"/>
    <property type="match status" value="1"/>
</dbReference>
<dbReference type="Gene3D" id="3.30.450.40">
    <property type="match status" value="1"/>
</dbReference>
<feature type="transmembrane region" description="Helical" evidence="6">
    <location>
        <begin position="66"/>
        <end position="83"/>
    </location>
</feature>
<dbReference type="InterPro" id="IPR007895">
    <property type="entry name" value="MASE1"/>
</dbReference>
<dbReference type="SUPFAM" id="SSF55073">
    <property type="entry name" value="Nucleotide cyclase"/>
    <property type="match status" value="1"/>
</dbReference>
<dbReference type="SMART" id="SM00267">
    <property type="entry name" value="GGDEF"/>
    <property type="match status" value="1"/>
</dbReference>
<comment type="subcellular location">
    <subcellularLocation>
        <location evidence="1">Cell membrane</location>
        <topology evidence="1">Multi-pass membrane protein</topology>
    </subcellularLocation>
</comment>
<evidence type="ECO:0000313" key="9">
    <source>
        <dbReference type="Proteomes" id="UP000199088"/>
    </source>
</evidence>
<feature type="transmembrane region" description="Helical" evidence="6">
    <location>
        <begin position="213"/>
        <end position="231"/>
    </location>
</feature>
<dbReference type="InterPro" id="IPR050469">
    <property type="entry name" value="Diguanylate_Cyclase"/>
</dbReference>
<proteinExistence type="predicted"/>
<dbReference type="InterPro" id="IPR003018">
    <property type="entry name" value="GAF"/>
</dbReference>
<keyword evidence="5 6" id="KW-0472">Membrane</keyword>
<evidence type="ECO:0000256" key="1">
    <source>
        <dbReference type="ARBA" id="ARBA00004651"/>
    </source>
</evidence>
<keyword evidence="4 6" id="KW-1133">Transmembrane helix</keyword>
<feature type="transmembrane region" description="Helical" evidence="6">
    <location>
        <begin position="158"/>
        <end position="182"/>
    </location>
</feature>
<dbReference type="Pfam" id="PF13185">
    <property type="entry name" value="GAF_2"/>
    <property type="match status" value="1"/>
</dbReference>
<dbReference type="PANTHER" id="PTHR45138:SF9">
    <property type="entry name" value="DIGUANYLATE CYCLASE DGCM-RELATED"/>
    <property type="match status" value="1"/>
</dbReference>
<dbReference type="GO" id="GO:0043709">
    <property type="term" value="P:cell adhesion involved in single-species biofilm formation"/>
    <property type="evidence" value="ECO:0007669"/>
    <property type="project" value="TreeGrafter"/>
</dbReference>
<feature type="domain" description="GGDEF" evidence="7">
    <location>
        <begin position="524"/>
        <end position="646"/>
    </location>
</feature>
<dbReference type="CDD" id="cd01949">
    <property type="entry name" value="GGDEF"/>
    <property type="match status" value="1"/>
</dbReference>
<dbReference type="STRING" id="1052260.SAMN05660199_01181"/>
<keyword evidence="2" id="KW-1003">Cell membrane</keyword>
<feature type="transmembrane region" description="Helical" evidence="6">
    <location>
        <begin position="43"/>
        <end position="59"/>
    </location>
</feature>
<dbReference type="GO" id="GO:0005886">
    <property type="term" value="C:plasma membrane"/>
    <property type="evidence" value="ECO:0007669"/>
    <property type="project" value="UniProtKB-SubCell"/>
</dbReference>
<dbReference type="Pfam" id="PF00990">
    <property type="entry name" value="GGDEF"/>
    <property type="match status" value="1"/>
</dbReference>
<feature type="transmembrane region" description="Helical" evidence="6">
    <location>
        <begin position="129"/>
        <end position="152"/>
    </location>
</feature>
<dbReference type="InterPro" id="IPR029016">
    <property type="entry name" value="GAF-like_dom_sf"/>
</dbReference>
<accession>A0A1H0G9W6</accession>
<feature type="transmembrane region" description="Helical" evidence="6">
    <location>
        <begin position="21"/>
        <end position="37"/>
    </location>
</feature>
<dbReference type="InterPro" id="IPR043128">
    <property type="entry name" value="Rev_trsase/Diguanyl_cyclase"/>
</dbReference>
<feature type="transmembrane region" description="Helical" evidence="6">
    <location>
        <begin position="284"/>
        <end position="307"/>
    </location>
</feature>
<dbReference type="InterPro" id="IPR029787">
    <property type="entry name" value="Nucleotide_cyclase"/>
</dbReference>
<organism evidence="8 9">
    <name type="scientific">Klenkia soli</name>
    <dbReference type="NCBI Taxonomy" id="1052260"/>
    <lineage>
        <taxon>Bacteria</taxon>
        <taxon>Bacillati</taxon>
        <taxon>Actinomycetota</taxon>
        <taxon>Actinomycetes</taxon>
        <taxon>Geodermatophilales</taxon>
        <taxon>Geodermatophilaceae</taxon>
        <taxon>Klenkia</taxon>
    </lineage>
</organism>
<keyword evidence="9" id="KW-1185">Reference proteome</keyword>
<feature type="transmembrane region" description="Helical" evidence="6">
    <location>
        <begin position="89"/>
        <end position="109"/>
    </location>
</feature>
<dbReference type="RefSeq" id="WP_165617493.1">
    <property type="nucleotide sequence ID" value="NZ_FNIR01000003.1"/>
</dbReference>
<protein>
    <submittedName>
        <fullName evidence="8">Diguanylate cyclase (GGDEF) domain-containing protein</fullName>
    </submittedName>
</protein>